<reference evidence="7" key="1">
    <citation type="submission" date="2012-05" db="EMBL/GenBank/DDBJ databases">
        <authorList>
            <person name="Krishnakumar V."/>
            <person name="Cheung F."/>
            <person name="Xiao Y."/>
            <person name="Chan A."/>
            <person name="Moskal W.A."/>
            <person name="Town C.D."/>
        </authorList>
    </citation>
    <scope>NUCLEOTIDE SEQUENCE</scope>
</reference>
<keyword evidence="1" id="KW-0001">2Fe-2S</keyword>
<evidence type="ECO:0000313" key="7">
    <source>
        <dbReference type="EMBL" id="AFK43552.1"/>
    </source>
</evidence>
<dbReference type="AlphaFoldDB" id="I3STG0"/>
<dbReference type="EMBL" id="BT143758">
    <property type="protein sequence ID" value="AFK43552.1"/>
    <property type="molecule type" value="mRNA"/>
</dbReference>
<dbReference type="InterPro" id="IPR050584">
    <property type="entry name" value="Cholesterol_7-desaturase"/>
</dbReference>
<dbReference type="PANTHER" id="PTHR21266">
    <property type="entry name" value="IRON-SULFUR DOMAIN CONTAINING PROTEIN"/>
    <property type="match status" value="1"/>
</dbReference>
<feature type="domain" description="Rieske" evidence="6">
    <location>
        <begin position="102"/>
        <end position="197"/>
    </location>
</feature>
<name>I3STG0_MEDTR</name>
<sequence>MALVNPFLLPTKTHFALPVSPPPSKQILLWTSPSSSFSFNLNKGLSSSRRKHAGYLPATADVKTASILLDVEEDQKVLVGPSSEQERRGERELAAYDWKEEWYPLYLTKNVPDDAPLGLTVFDKNLVLFKDGNDQFQCYEDRCPHRLAKLSEGQLIDGRLGCLYHGWQFEGEGKCVKIPQLPADAKIPGQPVLKHMR</sequence>
<evidence type="ECO:0000256" key="5">
    <source>
        <dbReference type="ARBA" id="ARBA00023014"/>
    </source>
</evidence>
<dbReference type="SUPFAM" id="SSF50022">
    <property type="entry name" value="ISP domain"/>
    <property type="match status" value="1"/>
</dbReference>
<dbReference type="Gene3D" id="2.102.10.10">
    <property type="entry name" value="Rieske [2Fe-2S] iron-sulphur domain"/>
    <property type="match status" value="1"/>
</dbReference>
<dbReference type="PROSITE" id="PS51296">
    <property type="entry name" value="RIESKE"/>
    <property type="match status" value="1"/>
</dbReference>
<organism evidence="7">
    <name type="scientific">Medicago truncatula</name>
    <name type="common">Barrel medic</name>
    <name type="synonym">Medicago tribuloides</name>
    <dbReference type="NCBI Taxonomy" id="3880"/>
    <lineage>
        <taxon>Eukaryota</taxon>
        <taxon>Viridiplantae</taxon>
        <taxon>Streptophyta</taxon>
        <taxon>Embryophyta</taxon>
        <taxon>Tracheophyta</taxon>
        <taxon>Spermatophyta</taxon>
        <taxon>Magnoliopsida</taxon>
        <taxon>eudicotyledons</taxon>
        <taxon>Gunneridae</taxon>
        <taxon>Pentapetalae</taxon>
        <taxon>rosids</taxon>
        <taxon>fabids</taxon>
        <taxon>Fabales</taxon>
        <taxon>Fabaceae</taxon>
        <taxon>Papilionoideae</taxon>
        <taxon>50 kb inversion clade</taxon>
        <taxon>NPAAA clade</taxon>
        <taxon>Hologalegina</taxon>
        <taxon>IRL clade</taxon>
        <taxon>Trifolieae</taxon>
        <taxon>Medicago</taxon>
    </lineage>
</organism>
<evidence type="ECO:0000256" key="3">
    <source>
        <dbReference type="ARBA" id="ARBA00022946"/>
    </source>
</evidence>
<evidence type="ECO:0000256" key="1">
    <source>
        <dbReference type="ARBA" id="ARBA00022714"/>
    </source>
</evidence>
<accession>I3STG0</accession>
<dbReference type="PANTHER" id="PTHR21266:SF29">
    <property type="entry name" value="PROTEIN TIC 55, CHLOROPLASTIC"/>
    <property type="match status" value="1"/>
</dbReference>
<keyword evidence="2" id="KW-0479">Metal-binding</keyword>
<protein>
    <recommendedName>
        <fullName evidence="6">Rieske domain-containing protein</fullName>
    </recommendedName>
</protein>
<evidence type="ECO:0000256" key="4">
    <source>
        <dbReference type="ARBA" id="ARBA00023004"/>
    </source>
</evidence>
<dbReference type="ExpressionAtlas" id="I3STG0">
    <property type="expression patterns" value="differential"/>
</dbReference>
<dbReference type="InterPro" id="IPR036922">
    <property type="entry name" value="Rieske_2Fe-2S_sf"/>
</dbReference>
<proteinExistence type="evidence at transcript level"/>
<dbReference type="Pfam" id="PF00355">
    <property type="entry name" value="Rieske"/>
    <property type="match status" value="1"/>
</dbReference>
<evidence type="ECO:0000259" key="6">
    <source>
        <dbReference type="PROSITE" id="PS51296"/>
    </source>
</evidence>
<dbReference type="GO" id="GO:0051537">
    <property type="term" value="F:2 iron, 2 sulfur cluster binding"/>
    <property type="evidence" value="ECO:0007669"/>
    <property type="project" value="UniProtKB-KW"/>
</dbReference>
<keyword evidence="3" id="KW-0809">Transit peptide</keyword>
<keyword evidence="4" id="KW-0408">Iron</keyword>
<evidence type="ECO:0000256" key="2">
    <source>
        <dbReference type="ARBA" id="ARBA00022723"/>
    </source>
</evidence>
<keyword evidence="5" id="KW-0411">Iron-sulfur</keyword>
<dbReference type="GO" id="GO:0046872">
    <property type="term" value="F:metal ion binding"/>
    <property type="evidence" value="ECO:0007669"/>
    <property type="project" value="UniProtKB-KW"/>
</dbReference>
<dbReference type="InterPro" id="IPR017941">
    <property type="entry name" value="Rieske_2Fe-2S"/>
</dbReference>